<organism evidence="2 3">
    <name type="scientific">Chryseobacterium caseinilyticum</name>
    <dbReference type="NCBI Taxonomy" id="2771428"/>
    <lineage>
        <taxon>Bacteria</taxon>
        <taxon>Pseudomonadati</taxon>
        <taxon>Bacteroidota</taxon>
        <taxon>Flavobacteriia</taxon>
        <taxon>Flavobacteriales</taxon>
        <taxon>Weeksellaceae</taxon>
        <taxon>Chryseobacterium group</taxon>
        <taxon>Chryseobacterium</taxon>
    </lineage>
</organism>
<dbReference type="Proteomes" id="UP000637299">
    <property type="component" value="Unassembled WGS sequence"/>
</dbReference>
<keyword evidence="3" id="KW-1185">Reference proteome</keyword>
<sequence length="403" mass="47166">MKYRFIYIFFILTYSFYTSQIFLPYRKGDKFGISDENGKLVVPAQFDKIAVGYNNDFTGIKISPSLKKSYILNDRIILKDTDFAYFENEGDFVKAVKIKDKEAYNGSHGNPNYLSKFLYNLKGEQILDRAYNNIIVIDESATKGNALKETALLLLYSYENHYGLYQIDKKQKKIIKTFFENSYDVDTDYEKFPKSFAVTYDAGGMKKKLLIDFENGKIRSSKTEELGYSNDNDRIGYGRSGYSSYEATKMPNFEIEKNPIPENSEGKIIHVRESFEDKTTEELSFETKDASYDYAYLKKVKNKYGYFLTKENHYLVAPKYDKIMIADGHGVFASGFIVKNSENYQYLVFMNKTQEFITPESKMIPYFFRRDYGKKGFQLFKMFDKDNKFFCYADQNGKLYYSK</sequence>
<accession>A0ABR8ZEI7</accession>
<evidence type="ECO:0000256" key="1">
    <source>
        <dbReference type="SAM" id="Phobius"/>
    </source>
</evidence>
<keyword evidence="1" id="KW-0472">Membrane</keyword>
<proteinExistence type="predicted"/>
<dbReference type="RefSeq" id="WP_191737554.1">
    <property type="nucleotide sequence ID" value="NZ_JACYFS010000005.1"/>
</dbReference>
<keyword evidence="1" id="KW-1133">Transmembrane helix</keyword>
<feature type="transmembrane region" description="Helical" evidence="1">
    <location>
        <begin position="6"/>
        <end position="25"/>
    </location>
</feature>
<evidence type="ECO:0000313" key="2">
    <source>
        <dbReference type="EMBL" id="MBD8083688.1"/>
    </source>
</evidence>
<reference evidence="2 3" key="1">
    <citation type="submission" date="2020-09" db="EMBL/GenBank/DDBJ databases">
        <title>Genome seq and assembly of Chryseobacterium sp.</title>
        <authorList>
            <person name="Chhetri G."/>
        </authorList>
    </citation>
    <scope>NUCLEOTIDE SEQUENCE [LARGE SCALE GENOMIC DNA]</scope>
    <source>
        <strain evidence="2 3">GCR10</strain>
    </source>
</reference>
<protein>
    <recommendedName>
        <fullName evidence="4">WG repeat-containing protein</fullName>
    </recommendedName>
</protein>
<evidence type="ECO:0008006" key="4">
    <source>
        <dbReference type="Google" id="ProtNLM"/>
    </source>
</evidence>
<name>A0ABR8ZEI7_9FLAO</name>
<comment type="caution">
    <text evidence="2">The sequence shown here is derived from an EMBL/GenBank/DDBJ whole genome shotgun (WGS) entry which is preliminary data.</text>
</comment>
<dbReference type="EMBL" id="JACYFS010000005">
    <property type="protein sequence ID" value="MBD8083688.1"/>
    <property type="molecule type" value="Genomic_DNA"/>
</dbReference>
<gene>
    <name evidence="2" type="ORF">IC610_14805</name>
</gene>
<keyword evidence="1" id="KW-0812">Transmembrane</keyword>
<evidence type="ECO:0000313" key="3">
    <source>
        <dbReference type="Proteomes" id="UP000637299"/>
    </source>
</evidence>